<accession>A0ACC6UYT9</accession>
<organism evidence="1 2">
    <name type="scientific">Thermoproteus sp. AZ2</name>
    <dbReference type="NCBI Taxonomy" id="1609232"/>
    <lineage>
        <taxon>Archaea</taxon>
        <taxon>Thermoproteota</taxon>
        <taxon>Thermoprotei</taxon>
        <taxon>Thermoproteales</taxon>
        <taxon>Thermoproteaceae</taxon>
        <taxon>Thermoproteus</taxon>
    </lineage>
</organism>
<name>A0ACC6UYT9_9CREN</name>
<gene>
    <name evidence="1" type="ORF">TU35_001775</name>
</gene>
<dbReference type="EC" id="2.4.-.-" evidence="1"/>
<comment type="caution">
    <text evidence="1">The sequence shown here is derived from an EMBL/GenBank/DDBJ whole genome shotgun (WGS) entry which is preliminary data.</text>
</comment>
<dbReference type="Proteomes" id="UP000033636">
    <property type="component" value="Unassembled WGS sequence"/>
</dbReference>
<proteinExistence type="predicted"/>
<keyword evidence="1" id="KW-0328">Glycosyltransferase</keyword>
<sequence length="372" mass="41623">MRLKLIAYAVLAVIIALYVYYTYITFAGLPPYVSDETWYAPAAYNILKYVFHVSLPMQTPYPNASDIESYLNPEHPPLVKYILALSILALGYDTLAWRLPGWIIGGAAIFVAYLTGQELVKDRGEVAAASAGLLSALVLAVDPNFWALHGIALLDAYAGFFSLLSLYLLIREKRLASSIALGLAFAAKESAFMLLFPYLYYIGELEDRPLKRLTYAVFIPAAIYLALSAPLIAYYGGFWQWMQVSFLHMLNWDMTSGHIAGNAANQISTPWGWFLDINPFYLGYNLYARVNIATMILWAALTPVPFILRDKRLAITAMYAWSIWLGFALVWLVGNHTLFSFYVSDFSPIVDVFVIAATIALVRGRPNRGRAT</sequence>
<evidence type="ECO:0000313" key="1">
    <source>
        <dbReference type="EMBL" id="MFB6489969.1"/>
    </source>
</evidence>
<keyword evidence="1" id="KW-0808">Transferase</keyword>
<evidence type="ECO:0000313" key="2">
    <source>
        <dbReference type="Proteomes" id="UP000033636"/>
    </source>
</evidence>
<dbReference type="EMBL" id="JZWT02000003">
    <property type="protein sequence ID" value="MFB6489969.1"/>
    <property type="molecule type" value="Genomic_DNA"/>
</dbReference>
<protein>
    <submittedName>
        <fullName evidence="1">Glycosyltransferase family 39 protein</fullName>
        <ecNumber evidence="1">2.4.-.-</ecNumber>
    </submittedName>
</protein>
<reference evidence="1" key="1">
    <citation type="submission" date="2024-07" db="EMBL/GenBank/DDBJ databases">
        <title>Metagenome and Metagenome-Assembled Genomes of Archaea from a hot spring from the geothermal field of Los Azufres, Mexico.</title>
        <authorList>
            <person name="Marin-Paredes R."/>
            <person name="Martinez-Romero E."/>
            <person name="Servin-Garciduenas L.E."/>
        </authorList>
    </citation>
    <scope>NUCLEOTIDE SEQUENCE</scope>
</reference>